<proteinExistence type="predicted"/>
<gene>
    <name evidence="6" type="ORF">CUNI_LOCUS16591</name>
</gene>
<evidence type="ECO:0000256" key="4">
    <source>
        <dbReference type="ARBA" id="ARBA00023136"/>
    </source>
</evidence>
<evidence type="ECO:0000256" key="2">
    <source>
        <dbReference type="ARBA" id="ARBA00022692"/>
    </source>
</evidence>
<accession>A0A8S3ZNC5</accession>
<dbReference type="Proteomes" id="UP000678393">
    <property type="component" value="Unassembled WGS sequence"/>
</dbReference>
<evidence type="ECO:0000256" key="5">
    <source>
        <dbReference type="SAM" id="Phobius"/>
    </source>
</evidence>
<dbReference type="PANTHER" id="PTHR19282">
    <property type="entry name" value="TETRASPANIN"/>
    <property type="match status" value="1"/>
</dbReference>
<feature type="transmembrane region" description="Helical" evidence="5">
    <location>
        <begin position="149"/>
        <end position="173"/>
    </location>
</feature>
<protein>
    <recommendedName>
        <fullName evidence="8">Tetraspanin</fullName>
    </recommendedName>
</protein>
<dbReference type="SUPFAM" id="SSF48652">
    <property type="entry name" value="Tetraspanin"/>
    <property type="match status" value="1"/>
</dbReference>
<evidence type="ECO:0000256" key="1">
    <source>
        <dbReference type="ARBA" id="ARBA00004141"/>
    </source>
</evidence>
<dbReference type="OrthoDB" id="2014092at2759"/>
<evidence type="ECO:0000313" key="7">
    <source>
        <dbReference type="Proteomes" id="UP000678393"/>
    </source>
</evidence>
<comment type="caution">
    <text evidence="6">The sequence shown here is derived from an EMBL/GenBank/DDBJ whole genome shotgun (WGS) entry which is preliminary data.</text>
</comment>
<organism evidence="6 7">
    <name type="scientific">Candidula unifasciata</name>
    <dbReference type="NCBI Taxonomy" id="100452"/>
    <lineage>
        <taxon>Eukaryota</taxon>
        <taxon>Metazoa</taxon>
        <taxon>Spiralia</taxon>
        <taxon>Lophotrochozoa</taxon>
        <taxon>Mollusca</taxon>
        <taxon>Gastropoda</taxon>
        <taxon>Heterobranchia</taxon>
        <taxon>Euthyneura</taxon>
        <taxon>Panpulmonata</taxon>
        <taxon>Eupulmonata</taxon>
        <taxon>Stylommatophora</taxon>
        <taxon>Helicina</taxon>
        <taxon>Helicoidea</taxon>
        <taxon>Geomitridae</taxon>
        <taxon>Candidula</taxon>
    </lineage>
</organism>
<evidence type="ECO:0000313" key="6">
    <source>
        <dbReference type="EMBL" id="CAG5131033.1"/>
    </source>
</evidence>
<dbReference type="EMBL" id="CAJHNH020004445">
    <property type="protein sequence ID" value="CAG5131033.1"/>
    <property type="molecule type" value="Genomic_DNA"/>
</dbReference>
<dbReference type="InterPro" id="IPR008952">
    <property type="entry name" value="Tetraspanin_EC2_sf"/>
</dbReference>
<keyword evidence="3 5" id="KW-1133">Transmembrane helix</keyword>
<dbReference type="AlphaFoldDB" id="A0A8S3ZNC5"/>
<reference evidence="6" key="1">
    <citation type="submission" date="2021-04" db="EMBL/GenBank/DDBJ databases">
        <authorList>
            <consortium name="Molecular Ecology Group"/>
        </authorList>
    </citation>
    <scope>NUCLEOTIDE SEQUENCE</scope>
</reference>
<dbReference type="Pfam" id="PF00335">
    <property type="entry name" value="Tetraspanin"/>
    <property type="match status" value="1"/>
</dbReference>
<name>A0A8S3ZNC5_9EUPU</name>
<dbReference type="GO" id="GO:0005886">
    <property type="term" value="C:plasma membrane"/>
    <property type="evidence" value="ECO:0007669"/>
    <property type="project" value="TreeGrafter"/>
</dbReference>
<evidence type="ECO:0008006" key="8">
    <source>
        <dbReference type="Google" id="ProtNLM"/>
    </source>
</evidence>
<sequence length="183" mass="20310">YYILMSIFLLLELVLLAFVIVFSYYDGAFAKIGLYPENAMLDAVKFYRDDPDMKDFIDGIQELLSCCGATNSDDGYLDWNKNVYFNCTTGIINPESCSVPSSCCVQRPGANRNTECGRGVLRANTTNLSAINTQGCLKGLQSIIKDNTWTVFGSVVGILIPQAFFVFCAKTLVSQIQTQMAKW</sequence>
<dbReference type="InterPro" id="IPR018499">
    <property type="entry name" value="Tetraspanin/Peripherin"/>
</dbReference>
<keyword evidence="2 5" id="KW-0812">Transmembrane</keyword>
<keyword evidence="4 5" id="KW-0472">Membrane</keyword>
<feature type="non-terminal residue" evidence="6">
    <location>
        <position position="1"/>
    </location>
</feature>
<evidence type="ECO:0000256" key="3">
    <source>
        <dbReference type="ARBA" id="ARBA00022989"/>
    </source>
</evidence>
<dbReference type="Gene3D" id="1.10.1450.10">
    <property type="entry name" value="Tetraspanin"/>
    <property type="match status" value="1"/>
</dbReference>
<feature type="transmembrane region" description="Helical" evidence="5">
    <location>
        <begin position="7"/>
        <end position="25"/>
    </location>
</feature>
<comment type="subcellular location">
    <subcellularLocation>
        <location evidence="1">Membrane</location>
        <topology evidence="1">Multi-pass membrane protein</topology>
    </subcellularLocation>
</comment>
<keyword evidence="7" id="KW-1185">Reference proteome</keyword>
<dbReference type="PANTHER" id="PTHR19282:SF431">
    <property type="entry name" value="TETRASPANIN 26A, ISOFORM B-RELATED"/>
    <property type="match status" value="1"/>
</dbReference>